<feature type="transmembrane region" description="Helical" evidence="12">
    <location>
        <begin position="210"/>
        <end position="232"/>
    </location>
</feature>
<dbReference type="GO" id="GO:0070314">
    <property type="term" value="P:G1 to G0 transition"/>
    <property type="evidence" value="ECO:0007669"/>
    <property type="project" value="TreeGrafter"/>
</dbReference>
<feature type="compositionally biased region" description="Low complexity" evidence="11">
    <location>
        <begin position="142"/>
        <end position="155"/>
    </location>
</feature>
<keyword evidence="12" id="KW-0812">Transmembrane</keyword>
<reference evidence="14" key="2">
    <citation type="submission" date="2025-08" db="UniProtKB">
        <authorList>
            <consortium name="RefSeq"/>
        </authorList>
    </citation>
    <scope>IDENTIFICATION</scope>
    <source>
        <tissue evidence="14">Tongue muscle</tissue>
    </source>
</reference>
<keyword evidence="13" id="KW-1185">Reference proteome</keyword>
<evidence type="ECO:0000256" key="10">
    <source>
        <dbReference type="ARBA" id="ARBA00023136"/>
    </source>
</evidence>
<dbReference type="GO" id="GO:0007417">
    <property type="term" value="P:central nervous system development"/>
    <property type="evidence" value="ECO:0007669"/>
    <property type="project" value="TreeGrafter"/>
</dbReference>
<reference evidence="13" key="1">
    <citation type="journal article" date="2022" name="J. Hered.">
        <title>A De Novo Chromosome-Level Genome Assembly of the White-Tailed Deer, Odocoileus Virginianus.</title>
        <authorList>
            <person name="London E.W."/>
            <person name="Roca A.L."/>
            <person name="Novakofski J.E."/>
            <person name="Mateus-Pinilla N.E."/>
        </authorList>
    </citation>
    <scope>NUCLEOTIDE SEQUENCE [LARGE SCALE GENOMIC DNA]</scope>
</reference>
<sequence length="348" mass="37870">MFSWNAALSPERGDLNCTKHRAAKGIFRAARESQDIPKACAGGRERAGGGQGARCAGEGTVVWRAGSGEITRPARGPSEHPALPPLDDAAPPAGQPDLSCPSPAVFGGPGACSPAALEEPWPERGARRLGTDAWPAARLHGARLPGPAPARTRGPPARPGPSSAVLQRAVRWRRVLQKKRLPYPSRAVAKARASLSSASAATMATSARPAFLVMTALALLLLLCVGPGGISGNKLKLLLRKREAPAPTTTPVAVQESRAKEFLSGLRRPKRQLWDRSRPEVQQWYQHFLYLGFDEAKFEDDISYWLNRNRNGHDYYDYYQRHYDEDAAIGPRSAHSFRHGASVNYDDY</sequence>
<keyword evidence="12" id="KW-1133">Transmembrane helix</keyword>
<protein>
    <submittedName>
        <fullName evidence="14">Augurin</fullName>
    </submittedName>
</protein>
<keyword evidence="9" id="KW-0732">Signal</keyword>
<evidence type="ECO:0000256" key="8">
    <source>
        <dbReference type="ARBA" id="ARBA00022685"/>
    </source>
</evidence>
<name>A0A6J0WZW9_ODOVR</name>
<comment type="subcellular location">
    <subcellularLocation>
        <location evidence="1">Apical cell membrane</location>
    </subcellularLocation>
    <subcellularLocation>
        <location evidence="2">Cytoplasm</location>
    </subcellularLocation>
    <subcellularLocation>
        <location evidence="3">Secreted</location>
    </subcellularLocation>
</comment>
<dbReference type="Pfam" id="PF15187">
    <property type="entry name" value="Augurin"/>
    <property type="match status" value="1"/>
</dbReference>
<dbReference type="InParanoid" id="A0A6J0WZW9"/>
<dbReference type="GO" id="GO:0090398">
    <property type="term" value="P:cellular senescence"/>
    <property type="evidence" value="ECO:0007669"/>
    <property type="project" value="TreeGrafter"/>
</dbReference>
<dbReference type="RefSeq" id="XP_020741654.2">
    <property type="nucleotide sequence ID" value="XM_020885995.2"/>
</dbReference>
<keyword evidence="6" id="KW-0963">Cytoplasm</keyword>
<dbReference type="PANTHER" id="PTHR31613:SF2">
    <property type="entry name" value="AUGURIN"/>
    <property type="match status" value="1"/>
</dbReference>
<dbReference type="PANTHER" id="PTHR31613">
    <property type="entry name" value="AUGURIN"/>
    <property type="match status" value="1"/>
</dbReference>
<dbReference type="GO" id="GO:0042127">
    <property type="term" value="P:regulation of cell population proliferation"/>
    <property type="evidence" value="ECO:0007669"/>
    <property type="project" value="TreeGrafter"/>
</dbReference>
<evidence type="ECO:0000256" key="5">
    <source>
        <dbReference type="ARBA" id="ARBA00022475"/>
    </source>
</evidence>
<evidence type="ECO:0000256" key="7">
    <source>
        <dbReference type="ARBA" id="ARBA00022525"/>
    </source>
</evidence>
<feature type="region of interest" description="Disordered" evidence="11">
    <location>
        <begin position="139"/>
        <end position="165"/>
    </location>
</feature>
<keyword evidence="5" id="KW-1003">Cell membrane</keyword>
<evidence type="ECO:0000256" key="3">
    <source>
        <dbReference type="ARBA" id="ARBA00004613"/>
    </source>
</evidence>
<comment type="similarity">
    <text evidence="4">Belongs to the augurin family.</text>
</comment>
<evidence type="ECO:0000256" key="9">
    <source>
        <dbReference type="ARBA" id="ARBA00022729"/>
    </source>
</evidence>
<feature type="region of interest" description="Disordered" evidence="11">
    <location>
        <begin position="69"/>
        <end position="105"/>
    </location>
</feature>
<gene>
    <name evidence="14" type="primary">ECRG4</name>
</gene>
<dbReference type="GO" id="GO:0005615">
    <property type="term" value="C:extracellular space"/>
    <property type="evidence" value="ECO:0007669"/>
    <property type="project" value="TreeGrafter"/>
</dbReference>
<feature type="compositionally biased region" description="Low complexity" evidence="11">
    <location>
        <begin position="85"/>
        <end position="98"/>
    </location>
</feature>
<dbReference type="AlphaFoldDB" id="A0A6J0WZW9"/>
<dbReference type="GO" id="GO:0031145">
    <property type="term" value="P:anaphase-promoting complex-dependent catabolic process"/>
    <property type="evidence" value="ECO:0007669"/>
    <property type="project" value="TreeGrafter"/>
</dbReference>
<dbReference type="Proteomes" id="UP001652640">
    <property type="component" value="Chromosome 2"/>
</dbReference>
<dbReference type="GO" id="GO:0016324">
    <property type="term" value="C:apical plasma membrane"/>
    <property type="evidence" value="ECO:0007669"/>
    <property type="project" value="UniProtKB-SubCell"/>
</dbReference>
<dbReference type="GeneID" id="110132569"/>
<keyword evidence="7" id="KW-0964">Secreted</keyword>
<organism evidence="13 14">
    <name type="scientific">Odocoileus virginianus</name>
    <name type="common">White-tailed deer</name>
    <dbReference type="NCBI Taxonomy" id="9874"/>
    <lineage>
        <taxon>Eukaryota</taxon>
        <taxon>Metazoa</taxon>
        <taxon>Chordata</taxon>
        <taxon>Craniata</taxon>
        <taxon>Vertebrata</taxon>
        <taxon>Euteleostomi</taxon>
        <taxon>Mammalia</taxon>
        <taxon>Eutheria</taxon>
        <taxon>Laurasiatheria</taxon>
        <taxon>Artiodactyla</taxon>
        <taxon>Ruminantia</taxon>
        <taxon>Pecora</taxon>
        <taxon>Cervidae</taxon>
        <taxon>Odocoileinae</taxon>
        <taxon>Odocoileus</taxon>
    </lineage>
</organism>
<evidence type="ECO:0000256" key="1">
    <source>
        <dbReference type="ARBA" id="ARBA00004221"/>
    </source>
</evidence>
<keyword evidence="8" id="KW-0165">Cleavage on pair of basic residues</keyword>
<accession>A0A6J0WZW9</accession>
<evidence type="ECO:0000256" key="12">
    <source>
        <dbReference type="SAM" id="Phobius"/>
    </source>
</evidence>
<proteinExistence type="inferred from homology"/>
<dbReference type="OrthoDB" id="8915498at2759"/>
<dbReference type="KEGG" id="ovr:110132569"/>
<keyword evidence="10 12" id="KW-0472">Membrane</keyword>
<dbReference type="InterPro" id="IPR028173">
    <property type="entry name" value="Augurin"/>
</dbReference>
<evidence type="ECO:0000256" key="11">
    <source>
        <dbReference type="SAM" id="MobiDB-lite"/>
    </source>
</evidence>
<evidence type="ECO:0000256" key="4">
    <source>
        <dbReference type="ARBA" id="ARBA00011014"/>
    </source>
</evidence>
<evidence type="ECO:0000256" key="2">
    <source>
        <dbReference type="ARBA" id="ARBA00004496"/>
    </source>
</evidence>
<evidence type="ECO:0000313" key="13">
    <source>
        <dbReference type="Proteomes" id="UP001652640"/>
    </source>
</evidence>
<evidence type="ECO:0000256" key="6">
    <source>
        <dbReference type="ARBA" id="ARBA00022490"/>
    </source>
</evidence>
<evidence type="ECO:0000313" key="14">
    <source>
        <dbReference type="RefSeq" id="XP_020741654.2"/>
    </source>
</evidence>
<dbReference type="FunCoup" id="A0A6J0WZW9">
    <property type="interactions" value="79"/>
</dbReference>
<dbReference type="GO" id="GO:0005737">
    <property type="term" value="C:cytoplasm"/>
    <property type="evidence" value="ECO:0007669"/>
    <property type="project" value="UniProtKB-SubCell"/>
</dbReference>